<dbReference type="Gene3D" id="1.10.600.10">
    <property type="entry name" value="Farnesyl Diphosphate Synthase"/>
    <property type="match status" value="1"/>
</dbReference>
<dbReference type="AlphaFoldDB" id="A0A120GMR8"/>
<comment type="pathway">
    <text evidence="1">Carotenoid biosynthesis.</text>
</comment>
<organism evidence="4 5">
    <name type="scientific">Peribacillus simplex</name>
    <dbReference type="NCBI Taxonomy" id="1478"/>
    <lineage>
        <taxon>Bacteria</taxon>
        <taxon>Bacillati</taxon>
        <taxon>Bacillota</taxon>
        <taxon>Bacilli</taxon>
        <taxon>Bacillales</taxon>
        <taxon>Bacillaceae</taxon>
        <taxon>Peribacillus</taxon>
    </lineage>
</organism>
<protein>
    <submittedName>
        <fullName evidence="4">Phytoene synthase</fullName>
    </submittedName>
</protein>
<evidence type="ECO:0000256" key="1">
    <source>
        <dbReference type="ARBA" id="ARBA00004829"/>
    </source>
</evidence>
<dbReference type="GO" id="GO:0016117">
    <property type="term" value="P:carotenoid biosynthetic process"/>
    <property type="evidence" value="ECO:0007669"/>
    <property type="project" value="UniProtKB-KW"/>
</dbReference>
<dbReference type="CDD" id="cd00683">
    <property type="entry name" value="Trans_IPPS_HH"/>
    <property type="match status" value="1"/>
</dbReference>
<dbReference type="GO" id="GO:0051996">
    <property type="term" value="F:squalene synthase [NAD(P)H] activity"/>
    <property type="evidence" value="ECO:0007669"/>
    <property type="project" value="InterPro"/>
</dbReference>
<dbReference type="SFLD" id="SFLDG01212">
    <property type="entry name" value="Phytoene_synthase_like"/>
    <property type="match status" value="1"/>
</dbReference>
<dbReference type="SUPFAM" id="SSF48576">
    <property type="entry name" value="Terpenoid synthases"/>
    <property type="match status" value="1"/>
</dbReference>
<dbReference type="RefSeq" id="WP_061144210.1">
    <property type="nucleotide sequence ID" value="NZ_LNNH01000055.1"/>
</dbReference>
<dbReference type="InterPro" id="IPR002060">
    <property type="entry name" value="Squ/phyt_synthse"/>
</dbReference>
<dbReference type="InterPro" id="IPR044843">
    <property type="entry name" value="Trans_IPPS_bact-type"/>
</dbReference>
<gene>
    <name evidence="4" type="ORF">AS888_01660</name>
</gene>
<dbReference type="InterPro" id="IPR033904">
    <property type="entry name" value="Trans_IPPS_HH"/>
</dbReference>
<dbReference type="Proteomes" id="UP000064189">
    <property type="component" value="Unassembled WGS sequence"/>
</dbReference>
<evidence type="ECO:0000256" key="2">
    <source>
        <dbReference type="ARBA" id="ARBA00022679"/>
    </source>
</evidence>
<accession>A0A120GMR8</accession>
<dbReference type="InterPro" id="IPR019845">
    <property type="entry name" value="Squalene/phytoene_synthase_CS"/>
</dbReference>
<sequence>MRLTDQTLLDEDYRYCEDIIKQNSKSFYFAFLGLPKEKANAVYAIYAFCRSADDSVDLGGTRSEKINAWNRISQELSLFQAYKEIDHPLWRALRDVFNRYEMDIQPFFDQLEGQRRDIDFSIPQTMSQVEEYSYYVAGTVGLMLLPIIASESEQDLTQQAISLGVAMQITNILRDVGEDYRKNNRIYLPLYEMESESYTEEDIKQARINMGFIRIWEKMASRAEALFDDFQEEIRYFDKDSQFQVLLSARLYRGILNAVRDNEYDCFFKKNFISPMKMQQIQQEIKVFASAST</sequence>
<reference evidence="4 5" key="1">
    <citation type="submission" date="2015-11" db="EMBL/GenBank/DDBJ databases">
        <title>Genome Sequence of Bacillus simplex strain VanAntwerpen2.</title>
        <authorList>
            <person name="Couger M.B."/>
        </authorList>
    </citation>
    <scope>NUCLEOTIDE SEQUENCE [LARGE SCALE GENOMIC DNA]</scope>
    <source>
        <strain evidence="4 5">VanAntwerpen02</strain>
    </source>
</reference>
<dbReference type="PROSITE" id="PS01044">
    <property type="entry name" value="SQUALEN_PHYTOEN_SYN_1"/>
    <property type="match status" value="1"/>
</dbReference>
<proteinExistence type="predicted"/>
<dbReference type="SFLD" id="SFLDG01018">
    <property type="entry name" value="Squalene/Phytoene_Synthase_Lik"/>
    <property type="match status" value="1"/>
</dbReference>
<keyword evidence="2" id="KW-0808">Transferase</keyword>
<dbReference type="EMBL" id="LNNH01000055">
    <property type="protein sequence ID" value="KWW11267.1"/>
    <property type="molecule type" value="Genomic_DNA"/>
</dbReference>
<evidence type="ECO:0000313" key="5">
    <source>
        <dbReference type="Proteomes" id="UP000064189"/>
    </source>
</evidence>
<evidence type="ECO:0000256" key="3">
    <source>
        <dbReference type="ARBA" id="ARBA00022746"/>
    </source>
</evidence>
<dbReference type="Pfam" id="PF00494">
    <property type="entry name" value="SQS_PSY"/>
    <property type="match status" value="1"/>
</dbReference>
<dbReference type="InterPro" id="IPR008949">
    <property type="entry name" value="Isoprenoid_synthase_dom_sf"/>
</dbReference>
<dbReference type="PANTHER" id="PTHR31480">
    <property type="entry name" value="BIFUNCTIONAL LYCOPENE CYCLASE/PHYTOENE SYNTHASE"/>
    <property type="match status" value="1"/>
</dbReference>
<keyword evidence="3" id="KW-0125">Carotenoid biosynthesis</keyword>
<dbReference type="SFLD" id="SFLDS00005">
    <property type="entry name" value="Isoprenoid_Synthase_Type_I"/>
    <property type="match status" value="1"/>
</dbReference>
<dbReference type="PROSITE" id="PS01045">
    <property type="entry name" value="SQUALEN_PHYTOEN_SYN_2"/>
    <property type="match status" value="1"/>
</dbReference>
<keyword evidence="5" id="KW-1185">Reference proteome</keyword>
<comment type="caution">
    <text evidence="4">The sequence shown here is derived from an EMBL/GenBank/DDBJ whole genome shotgun (WGS) entry which is preliminary data.</text>
</comment>
<dbReference type="GO" id="GO:0004311">
    <property type="term" value="F:geranylgeranyl diphosphate synthase activity"/>
    <property type="evidence" value="ECO:0007669"/>
    <property type="project" value="InterPro"/>
</dbReference>
<evidence type="ECO:0000313" key="4">
    <source>
        <dbReference type="EMBL" id="KWW11267.1"/>
    </source>
</evidence>
<name>A0A120GMR8_9BACI</name>